<accession>A0ABR2Z4P6</accession>
<name>A0ABR2Z4P6_9CHLO</name>
<protein>
    <submittedName>
        <fullName evidence="1">Uncharacterized protein</fullName>
    </submittedName>
</protein>
<keyword evidence="2" id="KW-1185">Reference proteome</keyword>
<comment type="caution">
    <text evidence="1">The sequence shown here is derived from an EMBL/GenBank/DDBJ whole genome shotgun (WGS) entry which is preliminary data.</text>
</comment>
<reference evidence="1 2" key="1">
    <citation type="journal article" date="2024" name="Nat. Commun.">
        <title>Phylogenomics reveals the evolutionary origins of lichenization in chlorophyte algae.</title>
        <authorList>
            <person name="Puginier C."/>
            <person name="Libourel C."/>
            <person name="Otte J."/>
            <person name="Skaloud P."/>
            <person name="Haon M."/>
            <person name="Grisel S."/>
            <person name="Petersen M."/>
            <person name="Berrin J.G."/>
            <person name="Delaux P.M."/>
            <person name="Dal Grande F."/>
            <person name="Keller J."/>
        </authorList>
    </citation>
    <scope>NUCLEOTIDE SEQUENCE [LARGE SCALE GENOMIC DNA]</scope>
    <source>
        <strain evidence="1 2">SAG 216-7</strain>
    </source>
</reference>
<evidence type="ECO:0000313" key="2">
    <source>
        <dbReference type="Proteomes" id="UP001491310"/>
    </source>
</evidence>
<proteinExistence type="predicted"/>
<sequence>MLHGFSPITHGFSAKESCASRTVRHLTAQHSASVRPQMPQAQQLSWWTRRMGSHAPTLWHDLQAASFGPRRAGFSSQALGSKARSIACLAQPGQDLKITELQNFLEGVEPGFARLYAQPLYDAGYDCVKALASASVQNLREYVRMPRGHALLVIPSAARALRAAVGLSERLISFAAKIPTFDTTKPIEGEMYASLVQAGEGVIWHGRQEEPRLYLFKGSSVTRLTKDEAVQVTVDTRTGERMWWMRPWFMPAMDAAETVDMARCYEVSEAEVMERYNVYGGKARLIFDYAEVDESFSLRDRAVAVMRWETIEGASRYISTTDDVSRILFTLRVPEWESGNFTNAEVDFASRHMRKVVYQKAKDVYGDQLYPFIVGEPIVKTKKASAGHIRKAVHDYLGFGSPSDSK</sequence>
<organism evidence="1 2">
    <name type="scientific">Coccomyxa subellipsoidea</name>
    <dbReference type="NCBI Taxonomy" id="248742"/>
    <lineage>
        <taxon>Eukaryota</taxon>
        <taxon>Viridiplantae</taxon>
        <taxon>Chlorophyta</taxon>
        <taxon>core chlorophytes</taxon>
        <taxon>Trebouxiophyceae</taxon>
        <taxon>Trebouxiophyceae incertae sedis</taxon>
        <taxon>Coccomyxaceae</taxon>
        <taxon>Coccomyxa</taxon>
    </lineage>
</organism>
<gene>
    <name evidence="1" type="ORF">WJX75_009806</name>
</gene>
<dbReference type="Proteomes" id="UP001491310">
    <property type="component" value="Unassembled WGS sequence"/>
</dbReference>
<evidence type="ECO:0000313" key="1">
    <source>
        <dbReference type="EMBL" id="KAK9919164.1"/>
    </source>
</evidence>
<dbReference type="EMBL" id="JALJOT010000001">
    <property type="protein sequence ID" value="KAK9919164.1"/>
    <property type="molecule type" value="Genomic_DNA"/>
</dbReference>